<dbReference type="Proteomes" id="UP000245946">
    <property type="component" value="Unassembled WGS sequence"/>
</dbReference>
<dbReference type="PANTHER" id="PTHR43117">
    <property type="entry name" value="OSMOPROTECTANT IMPORT ATP-BINDING PROTEIN OSMV"/>
    <property type="match status" value="1"/>
</dbReference>
<dbReference type="InterPro" id="IPR003593">
    <property type="entry name" value="AAA+_ATPase"/>
</dbReference>
<gene>
    <name evidence="7" type="ORF">FA09DRAFT_308899</name>
</gene>
<dbReference type="GO" id="GO:0005524">
    <property type="term" value="F:ATP binding"/>
    <property type="evidence" value="ECO:0007669"/>
    <property type="project" value="UniProtKB-KW"/>
</dbReference>
<dbReference type="SUPFAM" id="SSF52540">
    <property type="entry name" value="P-loop containing nucleoside triphosphate hydrolases"/>
    <property type="match status" value="2"/>
</dbReference>
<dbReference type="SMART" id="SM00382">
    <property type="entry name" value="AAA"/>
    <property type="match status" value="1"/>
</dbReference>
<dbReference type="OrthoDB" id="10255969at2759"/>
<evidence type="ECO:0000256" key="5">
    <source>
        <dbReference type="SAM" id="MobiDB-lite"/>
    </source>
</evidence>
<dbReference type="InterPro" id="IPR027417">
    <property type="entry name" value="P-loop_NTPase"/>
</dbReference>
<keyword evidence="2" id="KW-0813">Transport</keyword>
<feature type="domain" description="ABC transporter" evidence="6">
    <location>
        <begin position="277"/>
        <end position="553"/>
    </location>
</feature>
<dbReference type="AlphaFoldDB" id="A0A316ZBQ0"/>
<keyword evidence="4" id="KW-0067">ATP-binding</keyword>
<evidence type="ECO:0000313" key="8">
    <source>
        <dbReference type="Proteomes" id="UP000245946"/>
    </source>
</evidence>
<dbReference type="STRING" id="58919.A0A316ZBQ0"/>
<evidence type="ECO:0000256" key="1">
    <source>
        <dbReference type="ARBA" id="ARBA00005417"/>
    </source>
</evidence>
<name>A0A316ZBQ0_9BASI</name>
<dbReference type="Gene3D" id="3.40.50.300">
    <property type="entry name" value="P-loop containing nucleotide triphosphate hydrolases"/>
    <property type="match status" value="2"/>
</dbReference>
<feature type="region of interest" description="Disordered" evidence="5">
    <location>
        <begin position="420"/>
        <end position="439"/>
    </location>
</feature>
<accession>A0A316ZBQ0</accession>
<evidence type="ECO:0000313" key="7">
    <source>
        <dbReference type="EMBL" id="PWN97695.1"/>
    </source>
</evidence>
<comment type="similarity">
    <text evidence="1">Belongs to the ABC transporter superfamily.</text>
</comment>
<dbReference type="RefSeq" id="XP_025597974.1">
    <property type="nucleotide sequence ID" value="XM_025740590.1"/>
</dbReference>
<evidence type="ECO:0000256" key="2">
    <source>
        <dbReference type="ARBA" id="ARBA00022448"/>
    </source>
</evidence>
<dbReference type="InterPro" id="IPR003439">
    <property type="entry name" value="ABC_transporter-like_ATP-bd"/>
</dbReference>
<feature type="region of interest" description="Disordered" evidence="5">
    <location>
        <begin position="1"/>
        <end position="26"/>
    </location>
</feature>
<keyword evidence="7" id="KW-0378">Hydrolase</keyword>
<evidence type="ECO:0000256" key="4">
    <source>
        <dbReference type="ARBA" id="ARBA00022840"/>
    </source>
</evidence>
<evidence type="ECO:0000259" key="6">
    <source>
        <dbReference type="PROSITE" id="PS50893"/>
    </source>
</evidence>
<dbReference type="GeneID" id="37268136"/>
<sequence>MTGRRRARTADGKPIPSTHPFLGSRSPAEHVVHVSFAARAATGGEFVDYAVRYGAVRDDEDAVTLHEGCMRALGHHTGRAARLACVADILSTPSSADQAKPGAPTESERAAGRAAHQCIMDTAPLLRLDRPPPAEESNGDMAALLHTPLIRLSNGQMRRARLLEALVRCRLSPAADSTILVLSQPYNGLDPPTRSLLSSILSDRHCASDPRIVLFLRVQDELPAYITHVAQVRDDGSVQAGPRALVQQQRDQDSQGGYELLKQNAAQALPDTNEPLVSLNGVDIKYVGKSALESIALDIHRGARMVLAGYNGSGKSTLLSLILGDHPQSFALPEQKLSLFGKARDAPGNATLLLARRIGHVSPELFNAFPRKDTERGGMTVGEAIGSGYAGVFSRRPLDDQQKARIWRLLAAFQDVIDAPDSDTSRQSSRSGGPGLDDPLAQAKRLASASFAAMSLGSQSIVLLLRAIVHGPKLLILDEPFQHQSARQVERARAFLDEPEAYAIGETEQERAQDAEARRAMSLILVSHYEAEWPRSMNALLRLEAGQVSERIGQC</sequence>
<keyword evidence="3" id="KW-0547">Nucleotide-binding</keyword>
<dbReference type="EMBL" id="KZ819294">
    <property type="protein sequence ID" value="PWN97695.1"/>
    <property type="molecule type" value="Genomic_DNA"/>
</dbReference>
<proteinExistence type="inferred from homology"/>
<dbReference type="GO" id="GO:0016887">
    <property type="term" value="F:ATP hydrolysis activity"/>
    <property type="evidence" value="ECO:0007669"/>
    <property type="project" value="InterPro"/>
</dbReference>
<dbReference type="PROSITE" id="PS50893">
    <property type="entry name" value="ABC_TRANSPORTER_2"/>
    <property type="match status" value="1"/>
</dbReference>
<protein>
    <submittedName>
        <fullName evidence="7">P-loop containing nucleoside triphosphate hydrolase protein</fullName>
    </submittedName>
</protein>
<dbReference type="PANTHER" id="PTHR43117:SF4">
    <property type="entry name" value="OSMOPROTECTANT IMPORT ATP-BINDING PROTEIN OSMV"/>
    <property type="match status" value="1"/>
</dbReference>
<dbReference type="Pfam" id="PF00005">
    <property type="entry name" value="ABC_tran"/>
    <property type="match status" value="1"/>
</dbReference>
<organism evidence="7 8">
    <name type="scientific">Tilletiopsis washingtonensis</name>
    <dbReference type="NCBI Taxonomy" id="58919"/>
    <lineage>
        <taxon>Eukaryota</taxon>
        <taxon>Fungi</taxon>
        <taxon>Dikarya</taxon>
        <taxon>Basidiomycota</taxon>
        <taxon>Ustilaginomycotina</taxon>
        <taxon>Exobasidiomycetes</taxon>
        <taxon>Entylomatales</taxon>
        <taxon>Entylomatales incertae sedis</taxon>
        <taxon>Tilletiopsis</taxon>
    </lineage>
</organism>
<reference evidence="7 8" key="1">
    <citation type="journal article" date="2018" name="Mol. Biol. Evol.">
        <title>Broad Genomic Sampling Reveals a Smut Pathogenic Ancestry of the Fungal Clade Ustilaginomycotina.</title>
        <authorList>
            <person name="Kijpornyongpan T."/>
            <person name="Mondo S.J."/>
            <person name="Barry K."/>
            <person name="Sandor L."/>
            <person name="Lee J."/>
            <person name="Lipzen A."/>
            <person name="Pangilinan J."/>
            <person name="LaButti K."/>
            <person name="Hainaut M."/>
            <person name="Henrissat B."/>
            <person name="Grigoriev I.V."/>
            <person name="Spatafora J.W."/>
            <person name="Aime M.C."/>
        </authorList>
    </citation>
    <scope>NUCLEOTIDE SEQUENCE [LARGE SCALE GENOMIC DNA]</scope>
    <source>
        <strain evidence="7 8">MCA 4186</strain>
    </source>
</reference>
<evidence type="ECO:0000256" key="3">
    <source>
        <dbReference type="ARBA" id="ARBA00022741"/>
    </source>
</evidence>
<keyword evidence="8" id="KW-1185">Reference proteome</keyword>